<dbReference type="AlphaFoldDB" id="A0A915J182"/>
<protein>
    <submittedName>
        <fullName evidence="2">Uncharacterized protein</fullName>
    </submittedName>
</protein>
<sequence length="68" mass="7175">MDAMTTSCLLSLICQYKSPSSVNKNGGPFVVLLIWREATMVVEAGLAACALRTFSWEAMVMASTGGGT</sequence>
<accession>A0A915J182</accession>
<name>A0A915J182_ROMCU</name>
<dbReference type="WBParaSite" id="nRc.2.0.1.t20221-RA">
    <property type="protein sequence ID" value="nRc.2.0.1.t20221-RA"/>
    <property type="gene ID" value="nRc.2.0.1.g20221"/>
</dbReference>
<organism evidence="1 2">
    <name type="scientific">Romanomermis culicivorax</name>
    <name type="common">Nematode worm</name>
    <dbReference type="NCBI Taxonomy" id="13658"/>
    <lineage>
        <taxon>Eukaryota</taxon>
        <taxon>Metazoa</taxon>
        <taxon>Ecdysozoa</taxon>
        <taxon>Nematoda</taxon>
        <taxon>Enoplea</taxon>
        <taxon>Dorylaimia</taxon>
        <taxon>Mermithida</taxon>
        <taxon>Mermithoidea</taxon>
        <taxon>Mermithidae</taxon>
        <taxon>Romanomermis</taxon>
    </lineage>
</organism>
<keyword evidence="1" id="KW-1185">Reference proteome</keyword>
<dbReference type="Proteomes" id="UP000887565">
    <property type="component" value="Unplaced"/>
</dbReference>
<proteinExistence type="predicted"/>
<evidence type="ECO:0000313" key="2">
    <source>
        <dbReference type="WBParaSite" id="nRc.2.0.1.t20221-RA"/>
    </source>
</evidence>
<evidence type="ECO:0000313" key="1">
    <source>
        <dbReference type="Proteomes" id="UP000887565"/>
    </source>
</evidence>
<reference evidence="2" key="1">
    <citation type="submission" date="2022-11" db="UniProtKB">
        <authorList>
            <consortium name="WormBaseParasite"/>
        </authorList>
    </citation>
    <scope>IDENTIFICATION</scope>
</reference>